<dbReference type="InterPro" id="IPR059106">
    <property type="entry name" value="WHD_MalT"/>
</dbReference>
<organism evidence="2 3">
    <name type="scientific">Paraburkholderia phytofirmans OLGA172</name>
    <dbReference type="NCBI Taxonomy" id="1417228"/>
    <lineage>
        <taxon>Bacteria</taxon>
        <taxon>Pseudomonadati</taxon>
        <taxon>Pseudomonadota</taxon>
        <taxon>Betaproteobacteria</taxon>
        <taxon>Burkholderiales</taxon>
        <taxon>Burkholderiaceae</taxon>
        <taxon>Paraburkholderia</taxon>
    </lineage>
</organism>
<keyword evidence="3" id="KW-1185">Reference proteome</keyword>
<dbReference type="Pfam" id="PF25873">
    <property type="entry name" value="WHD_MalT"/>
    <property type="match status" value="1"/>
</dbReference>
<accession>A0A161I1X6</accession>
<reference evidence="2 3" key="1">
    <citation type="journal article" date="2016" name="Gene">
        <title>PacBio SMRT assembly of a complex multi-replicon genome reveals chlorocatechol degradative operon in a region of genome plasticity.</title>
        <authorList>
            <person name="Ricker N."/>
            <person name="Shen S.Y."/>
            <person name="Goordial J."/>
            <person name="Jin S."/>
            <person name="Fulthorpe R.R."/>
        </authorList>
    </citation>
    <scope>NUCLEOTIDE SEQUENCE [LARGE SCALE GENOMIC DNA]</scope>
    <source>
        <strain evidence="2 3">OLGA172</strain>
    </source>
</reference>
<dbReference type="Proteomes" id="UP000076852">
    <property type="component" value="Chromosome 1"/>
</dbReference>
<feature type="domain" description="MalT-like winged helix" evidence="1">
    <location>
        <begin position="158"/>
        <end position="240"/>
    </location>
</feature>
<sequence>METSLVPAQAVISTLINELAEIEDKVYLVLGDYRLINLPAIHDAMSFLLAHAPSSFHVVVGTHADPALPLVRLRAHNELLEIDASTLRFDFDQTQRFLDHECAGKLAYPGVKTLHETTERWAAALRISASVLLRGEPNAGRESSAPSGASRPFAAYLEDMIKQLPDDMAEFMLRTAILDRLTASPRQTVTSVKASQCMLEAIATRQLLLEPMDLEGHWFRYHHLLREYLCQRVKEQSGDEVAVLHHIACHWYAS</sequence>
<evidence type="ECO:0000313" key="2">
    <source>
        <dbReference type="EMBL" id="ANB72183.1"/>
    </source>
</evidence>
<name>A0A161I1X6_9BURK</name>
<proteinExistence type="predicted"/>
<evidence type="ECO:0000259" key="1">
    <source>
        <dbReference type="Pfam" id="PF25873"/>
    </source>
</evidence>
<protein>
    <recommendedName>
        <fullName evidence="1">MalT-like winged helix domain-containing protein</fullName>
    </recommendedName>
</protein>
<dbReference type="STRING" id="1804984.AYM40_07250"/>
<gene>
    <name evidence="2" type="ORF">AYM40_07250</name>
</gene>
<dbReference type="AlphaFoldDB" id="A0A161I1X6"/>
<dbReference type="EMBL" id="CP014578">
    <property type="protein sequence ID" value="ANB72183.1"/>
    <property type="molecule type" value="Genomic_DNA"/>
</dbReference>
<dbReference type="KEGG" id="buz:AYM40_07250"/>
<evidence type="ECO:0000313" key="3">
    <source>
        <dbReference type="Proteomes" id="UP000076852"/>
    </source>
</evidence>